<dbReference type="Gene3D" id="3.30.40.10">
    <property type="entry name" value="Zinc/RING finger domain, C3HC4 (zinc finger)"/>
    <property type="match status" value="2"/>
</dbReference>
<dbReference type="PROSITE" id="PS50082">
    <property type="entry name" value="WD_REPEATS_2"/>
    <property type="match status" value="2"/>
</dbReference>
<dbReference type="SUPFAM" id="SSF57850">
    <property type="entry name" value="RING/U-box"/>
    <property type="match status" value="1"/>
</dbReference>
<keyword evidence="4 6" id="KW-0863">Zinc-finger</keyword>
<dbReference type="PROSITE" id="PS50089">
    <property type="entry name" value="ZF_RING_2"/>
    <property type="match status" value="1"/>
</dbReference>
<feature type="coiled-coil region" evidence="8">
    <location>
        <begin position="200"/>
        <end position="234"/>
    </location>
</feature>
<dbReference type="GO" id="GO:0007219">
    <property type="term" value="P:Notch signaling pathway"/>
    <property type="evidence" value="ECO:0007669"/>
    <property type="project" value="TreeGrafter"/>
</dbReference>
<feature type="zinc finger region" description="TRAF-type" evidence="6">
    <location>
        <begin position="110"/>
        <end position="180"/>
    </location>
</feature>
<dbReference type="PROSITE" id="PS50145">
    <property type="entry name" value="ZF_TRAF"/>
    <property type="match status" value="1"/>
</dbReference>
<dbReference type="Gene3D" id="2.130.10.10">
    <property type="entry name" value="YVTN repeat-like/Quinoprotein amine dehydrogenase"/>
    <property type="match status" value="2"/>
</dbReference>
<dbReference type="Pfam" id="PF02176">
    <property type="entry name" value="zf-TRAF"/>
    <property type="match status" value="1"/>
</dbReference>
<reference evidence="11" key="1">
    <citation type="submission" date="2017-05" db="UniProtKB">
        <authorList>
            <consortium name="EnsemblMetazoa"/>
        </authorList>
    </citation>
    <scope>IDENTIFICATION</scope>
</reference>
<dbReference type="Pfam" id="PF00400">
    <property type="entry name" value="WD40"/>
    <property type="match status" value="5"/>
</dbReference>
<dbReference type="eggNOG" id="KOG0274">
    <property type="taxonomic scope" value="Eukaryota"/>
</dbReference>
<dbReference type="InterPro" id="IPR017907">
    <property type="entry name" value="Znf_RING_CS"/>
</dbReference>
<feature type="repeat" description="WD" evidence="7">
    <location>
        <begin position="321"/>
        <end position="360"/>
    </location>
</feature>
<dbReference type="Pfam" id="PF13445">
    <property type="entry name" value="zf-RING_UBOX"/>
    <property type="match status" value="1"/>
</dbReference>
<dbReference type="InterPro" id="IPR020472">
    <property type="entry name" value="WD40_PAC1"/>
</dbReference>
<dbReference type="STRING" id="400682.A0A1X7VBU4"/>
<name>A0A1X7VBU4_AMPQE</name>
<dbReference type="InterPro" id="IPR001841">
    <property type="entry name" value="Znf_RING"/>
</dbReference>
<protein>
    <recommendedName>
        <fullName evidence="12">RING-type domain-containing protein</fullName>
    </recommendedName>
</protein>
<evidence type="ECO:0000256" key="7">
    <source>
        <dbReference type="PROSITE-ProRule" id="PRU00221"/>
    </source>
</evidence>
<dbReference type="GO" id="GO:0008270">
    <property type="term" value="F:zinc ion binding"/>
    <property type="evidence" value="ECO:0007669"/>
    <property type="project" value="UniProtKB-KW"/>
</dbReference>
<dbReference type="InterPro" id="IPR015943">
    <property type="entry name" value="WD40/YVTN_repeat-like_dom_sf"/>
</dbReference>
<feature type="domain" description="RING-type" evidence="9">
    <location>
        <begin position="20"/>
        <end position="54"/>
    </location>
</feature>
<dbReference type="PANTHER" id="PTHR19848">
    <property type="entry name" value="WD40 REPEAT PROTEIN"/>
    <property type="match status" value="1"/>
</dbReference>
<dbReference type="OrthoDB" id="674604at2759"/>
<keyword evidence="3" id="KW-0677">Repeat</keyword>
<keyword evidence="8" id="KW-0175">Coiled coil</keyword>
<dbReference type="InParanoid" id="A0A1X7VBU4"/>
<proteinExistence type="predicted"/>
<dbReference type="InterPro" id="IPR013083">
    <property type="entry name" value="Znf_RING/FYVE/PHD"/>
</dbReference>
<feature type="domain" description="TRAF-type" evidence="10">
    <location>
        <begin position="110"/>
        <end position="180"/>
    </location>
</feature>
<dbReference type="SMART" id="SM00184">
    <property type="entry name" value="RING"/>
    <property type="match status" value="1"/>
</dbReference>
<evidence type="ECO:0008006" key="12">
    <source>
        <dbReference type="Google" id="ProtNLM"/>
    </source>
</evidence>
<dbReference type="PROSITE" id="PS50294">
    <property type="entry name" value="WD_REPEATS_REGION"/>
    <property type="match status" value="2"/>
</dbReference>
<evidence type="ECO:0000256" key="2">
    <source>
        <dbReference type="ARBA" id="ARBA00022723"/>
    </source>
</evidence>
<dbReference type="InterPro" id="IPR036322">
    <property type="entry name" value="WD40_repeat_dom_sf"/>
</dbReference>
<evidence type="ECO:0000256" key="8">
    <source>
        <dbReference type="SAM" id="Coils"/>
    </source>
</evidence>
<dbReference type="CDD" id="cd00200">
    <property type="entry name" value="WD40"/>
    <property type="match status" value="1"/>
</dbReference>
<keyword evidence="5 6" id="KW-0862">Zinc</keyword>
<dbReference type="EnsemblMetazoa" id="Aqu2.1.37214_001">
    <property type="protein sequence ID" value="Aqu2.1.37214_001"/>
    <property type="gene ID" value="Aqu2.1.37214"/>
</dbReference>
<dbReference type="InterPro" id="IPR001680">
    <property type="entry name" value="WD40_rpt"/>
</dbReference>
<dbReference type="AlphaFoldDB" id="A0A1X7VBU4"/>
<dbReference type="SMART" id="SM00320">
    <property type="entry name" value="WD40"/>
    <property type="match status" value="6"/>
</dbReference>
<dbReference type="PANTHER" id="PTHR19848:SF6">
    <property type="entry name" value="E3 UBIQUITIN-PROTEIN LIGASE TRAF7"/>
    <property type="match status" value="1"/>
</dbReference>
<dbReference type="PROSITE" id="PS00518">
    <property type="entry name" value="ZF_RING_1"/>
    <property type="match status" value="1"/>
</dbReference>
<dbReference type="PRINTS" id="PR00320">
    <property type="entry name" value="GPROTEINBRPT"/>
</dbReference>
<evidence type="ECO:0000256" key="5">
    <source>
        <dbReference type="ARBA" id="ARBA00022833"/>
    </source>
</evidence>
<dbReference type="InterPro" id="IPR027370">
    <property type="entry name" value="Znf-RING_euk"/>
</dbReference>
<dbReference type="InterPro" id="IPR019775">
    <property type="entry name" value="WD40_repeat_CS"/>
</dbReference>
<dbReference type="InterPro" id="IPR001293">
    <property type="entry name" value="Znf_TRAF"/>
</dbReference>
<dbReference type="GO" id="GO:0000027">
    <property type="term" value="P:ribosomal large subunit assembly"/>
    <property type="evidence" value="ECO:0007669"/>
    <property type="project" value="TreeGrafter"/>
</dbReference>
<evidence type="ECO:0000313" key="11">
    <source>
        <dbReference type="EnsemblMetazoa" id="Aqu2.1.37214_001"/>
    </source>
</evidence>
<dbReference type="Gene3D" id="1.20.5.340">
    <property type="match status" value="1"/>
</dbReference>
<dbReference type="SUPFAM" id="SSF49599">
    <property type="entry name" value="TRAF domain-like"/>
    <property type="match status" value="1"/>
</dbReference>
<evidence type="ECO:0000256" key="4">
    <source>
        <dbReference type="ARBA" id="ARBA00022771"/>
    </source>
</evidence>
<evidence type="ECO:0000256" key="1">
    <source>
        <dbReference type="ARBA" id="ARBA00022574"/>
    </source>
</evidence>
<dbReference type="SUPFAM" id="SSF50978">
    <property type="entry name" value="WD40 repeat-like"/>
    <property type="match status" value="1"/>
</dbReference>
<dbReference type="eggNOG" id="KOG0297">
    <property type="taxonomic scope" value="Eukaryota"/>
</dbReference>
<evidence type="ECO:0000256" key="3">
    <source>
        <dbReference type="ARBA" id="ARBA00022737"/>
    </source>
</evidence>
<organism evidence="11">
    <name type="scientific">Amphimedon queenslandica</name>
    <name type="common">Sponge</name>
    <dbReference type="NCBI Taxonomy" id="400682"/>
    <lineage>
        <taxon>Eukaryota</taxon>
        <taxon>Metazoa</taxon>
        <taxon>Porifera</taxon>
        <taxon>Demospongiae</taxon>
        <taxon>Heteroscleromorpha</taxon>
        <taxon>Haplosclerida</taxon>
        <taxon>Niphatidae</taxon>
        <taxon>Amphimedon</taxon>
    </lineage>
</organism>
<dbReference type="GO" id="GO:0005730">
    <property type="term" value="C:nucleolus"/>
    <property type="evidence" value="ECO:0007669"/>
    <property type="project" value="TreeGrafter"/>
</dbReference>
<sequence length="554" mass="61974">MDDGFMLFADDRAAELKVHCPLCKKVYIDPFISTCGHTFCLKCIKDNAGECPLDAIKFSPVVKNIAVYEQVGELLVHCCYGVILKDGHAHPVVDTNGCQAVIKISEKHEHEENCEFKPISCPNDEECPKMFRKELEQHLQMCQNVKCPHHKYGCPFKGKKEQVTEHVQNCKFEGVKDYLQSLDEIITELKKDIITKDSLITNLQGTVTELEERLSDTEKNAALTSKRLDDLEERSTSIMKAVSSTTDNFEFVMSKLTLVEHQLGTNPIEPQLLFKCQGTFVGHKGPVWSLCISNDVLFSASSDNTIKSWNLRSIYEGPRTMTGHDGIILAVCSKDNYLYSGSSDKTIKVWDTKTLSLVSSFVAHDDPICSLTTHENKLYSGSLRSIKVWDLSDDNKLLKVLPTQNHWVRALAVSGKYLYSGSYRAVKIWDLLSMEVAHVLQCNGGSVYSLALTSRYIVCGTYENMIHLWDINTLAEITSLSGHVGTVYALAELSNPGGQSRLFSASYDKTIRVGILVFFMLVIPYLVPGLEYGSHDVRPNDVTARGKCHVSNCE</sequence>
<evidence type="ECO:0000256" key="6">
    <source>
        <dbReference type="PROSITE-ProRule" id="PRU00207"/>
    </source>
</evidence>
<evidence type="ECO:0000259" key="10">
    <source>
        <dbReference type="PROSITE" id="PS50145"/>
    </source>
</evidence>
<feature type="repeat" description="WD" evidence="7">
    <location>
        <begin position="280"/>
        <end position="313"/>
    </location>
</feature>
<keyword evidence="1 7" id="KW-0853">WD repeat</keyword>
<keyword evidence="2 6" id="KW-0479">Metal-binding</keyword>
<evidence type="ECO:0000259" key="9">
    <source>
        <dbReference type="PROSITE" id="PS50089"/>
    </source>
</evidence>
<dbReference type="PROSITE" id="PS00678">
    <property type="entry name" value="WD_REPEATS_1"/>
    <property type="match status" value="2"/>
</dbReference>
<accession>A0A1X7VBU4</accession>